<proteinExistence type="inferred from homology"/>
<dbReference type="GO" id="GO:0005634">
    <property type="term" value="C:nucleus"/>
    <property type="evidence" value="ECO:0007669"/>
    <property type="project" value="UniProtKB-SubCell"/>
</dbReference>
<dbReference type="PRINTS" id="PR00024">
    <property type="entry name" value="HOMEOBOX"/>
</dbReference>
<evidence type="ECO:0000256" key="7">
    <source>
        <dbReference type="RuleBase" id="RU000682"/>
    </source>
</evidence>
<dbReference type="CDD" id="cd00086">
    <property type="entry name" value="homeodomain"/>
    <property type="match status" value="1"/>
</dbReference>
<dbReference type="GO" id="GO:0000981">
    <property type="term" value="F:DNA-binding transcription factor activity, RNA polymerase II-specific"/>
    <property type="evidence" value="ECO:0007669"/>
    <property type="project" value="InterPro"/>
</dbReference>
<dbReference type="InterPro" id="IPR017970">
    <property type="entry name" value="Homeobox_CS"/>
</dbReference>
<keyword evidence="11" id="KW-1185">Reference proteome</keyword>
<feature type="compositionally biased region" description="Basic residues" evidence="8">
    <location>
        <begin position="295"/>
        <end position="304"/>
    </location>
</feature>
<evidence type="ECO:0000256" key="1">
    <source>
        <dbReference type="ARBA" id="ARBA00004123"/>
    </source>
</evidence>
<dbReference type="InterPro" id="IPR001356">
    <property type="entry name" value="HD"/>
</dbReference>
<evidence type="ECO:0000256" key="3">
    <source>
        <dbReference type="ARBA" id="ARBA00023125"/>
    </source>
</evidence>
<evidence type="ECO:0000256" key="5">
    <source>
        <dbReference type="ARBA" id="ARBA00023242"/>
    </source>
</evidence>
<dbReference type="PROSITE" id="PS50071">
    <property type="entry name" value="HOMEOBOX_2"/>
    <property type="match status" value="1"/>
</dbReference>
<dbReference type="PANTHER" id="PTHR24339:SF25">
    <property type="entry name" value="HOMEOBOX PROTEIN EMX2"/>
    <property type="match status" value="1"/>
</dbReference>
<evidence type="ECO:0000256" key="4">
    <source>
        <dbReference type="ARBA" id="ARBA00023155"/>
    </source>
</evidence>
<feature type="compositionally biased region" description="Polar residues" evidence="8">
    <location>
        <begin position="76"/>
        <end position="85"/>
    </location>
</feature>
<reference evidence="10" key="2">
    <citation type="submission" date="2025-08" db="UniProtKB">
        <authorList>
            <consortium name="Ensembl"/>
        </authorList>
    </citation>
    <scope>IDENTIFICATION</scope>
</reference>
<dbReference type="PROSITE" id="PS00027">
    <property type="entry name" value="HOMEOBOX_1"/>
    <property type="match status" value="1"/>
</dbReference>
<dbReference type="InterPro" id="IPR000047">
    <property type="entry name" value="HTH_motif"/>
</dbReference>
<keyword evidence="3 6" id="KW-0238">DNA-binding</keyword>
<gene>
    <name evidence="10" type="primary">EMX2</name>
</gene>
<feature type="domain" description="Homeobox" evidence="9">
    <location>
        <begin position="223"/>
        <end position="283"/>
    </location>
</feature>
<sequence>MLSVSAPPRCHPLLRTPPPASCWRPGLRGGRPRSGLSGSPPGVGGHFGPGVEEASEAQAGLGCCGSPKAPSGLTRGVSSRRQGQATKPRAPRGRGRSGVHGDFPRPDAEGMQTGEPRLALLCGHQQRFPGRCESPTRATWRYWAHGVPAAATQSLPCRRFRSLAAARPPTTLCPPVLNSGLETAGAKPGRRNRAGPEAGKSGPEVNGNDTSPESFLLHNALARKPKRIRTAFSPSQLLRLEHAFEKNHYVVGAERKQLAHSLSLTETQVKVWFQNRRTKFKRQKLEEEGSDSQQKKKGTHHINRWRIATKQASPEEIDVTSDD</sequence>
<dbReference type="InterPro" id="IPR020479">
    <property type="entry name" value="HD_metazoa"/>
</dbReference>
<evidence type="ECO:0000313" key="10">
    <source>
        <dbReference type="Ensembl" id="ENSPPYP00000026227.1"/>
    </source>
</evidence>
<dbReference type="GeneTree" id="ENSGT00940000157425"/>
<dbReference type="PANTHER" id="PTHR24339">
    <property type="entry name" value="HOMEOBOX PROTEIN EMX-RELATED"/>
    <property type="match status" value="1"/>
</dbReference>
<comment type="subcellular location">
    <subcellularLocation>
        <location evidence="1 6 7">Nucleus</location>
    </subcellularLocation>
</comment>
<feature type="region of interest" description="Disordered" evidence="8">
    <location>
        <begin position="283"/>
        <end position="323"/>
    </location>
</feature>
<reference evidence="10" key="3">
    <citation type="submission" date="2025-09" db="UniProtKB">
        <authorList>
            <consortium name="Ensembl"/>
        </authorList>
    </citation>
    <scope>IDENTIFICATION</scope>
</reference>
<dbReference type="AlphaFoldDB" id="A0A8I5T1J1"/>
<dbReference type="GO" id="GO:0030182">
    <property type="term" value="P:neuron differentiation"/>
    <property type="evidence" value="ECO:0007669"/>
    <property type="project" value="TreeGrafter"/>
</dbReference>
<dbReference type="GO" id="GO:0000978">
    <property type="term" value="F:RNA polymerase II cis-regulatory region sequence-specific DNA binding"/>
    <property type="evidence" value="ECO:0007669"/>
    <property type="project" value="TreeGrafter"/>
</dbReference>
<keyword evidence="5 6" id="KW-0539">Nucleus</keyword>
<evidence type="ECO:0000256" key="2">
    <source>
        <dbReference type="ARBA" id="ARBA00007397"/>
    </source>
</evidence>
<reference evidence="10 11" key="1">
    <citation type="submission" date="2008-02" db="EMBL/GenBank/DDBJ databases">
        <title>A 6x draft sequence assembly of the Pongo pygmaeus abelii genome.</title>
        <authorList>
            <person name="Wilson R.K."/>
            <person name="Mardis E."/>
        </authorList>
    </citation>
    <scope>NUCLEOTIDE SEQUENCE [LARGE SCALE GENOMIC DNA]</scope>
</reference>
<name>A0A8I5T1J1_PONAB</name>
<dbReference type="PRINTS" id="PR00031">
    <property type="entry name" value="HTHREPRESSR"/>
</dbReference>
<comment type="similarity">
    <text evidence="2">Belongs to the EMX homeobox family.</text>
</comment>
<evidence type="ECO:0000259" key="9">
    <source>
        <dbReference type="PROSITE" id="PS50071"/>
    </source>
</evidence>
<feature type="region of interest" description="Disordered" evidence="8">
    <location>
        <begin position="176"/>
        <end position="213"/>
    </location>
</feature>
<accession>A0A8I5T1J1</accession>
<keyword evidence="4 6" id="KW-0371">Homeobox</keyword>
<evidence type="ECO:0000256" key="8">
    <source>
        <dbReference type="SAM" id="MobiDB-lite"/>
    </source>
</evidence>
<protein>
    <submittedName>
        <fullName evidence="10">Empty spiracles homeobox 2</fullName>
    </submittedName>
</protein>
<feature type="DNA-binding region" description="Homeobox" evidence="6">
    <location>
        <begin position="225"/>
        <end position="284"/>
    </location>
</feature>
<dbReference type="GO" id="GO:0007420">
    <property type="term" value="P:brain development"/>
    <property type="evidence" value="ECO:0007669"/>
    <property type="project" value="TreeGrafter"/>
</dbReference>
<dbReference type="SUPFAM" id="SSF46689">
    <property type="entry name" value="Homeodomain-like"/>
    <property type="match status" value="1"/>
</dbReference>
<evidence type="ECO:0000313" key="11">
    <source>
        <dbReference type="Proteomes" id="UP000001595"/>
    </source>
</evidence>
<dbReference type="SMART" id="SM00389">
    <property type="entry name" value="HOX"/>
    <property type="match status" value="1"/>
</dbReference>
<dbReference type="InterPro" id="IPR050877">
    <property type="entry name" value="EMX-VAX-Noto_Homeobox_TFs"/>
</dbReference>
<dbReference type="Pfam" id="PF00046">
    <property type="entry name" value="Homeodomain"/>
    <property type="match status" value="1"/>
</dbReference>
<dbReference type="Ensembl" id="ENSPPYT00000038752.1">
    <property type="protein sequence ID" value="ENSPPYP00000026227.1"/>
    <property type="gene ID" value="ENSPPYG00000031065.1"/>
</dbReference>
<organism evidence="10 11">
    <name type="scientific">Pongo abelii</name>
    <name type="common">Sumatran orangutan</name>
    <name type="synonym">Pongo pygmaeus abelii</name>
    <dbReference type="NCBI Taxonomy" id="9601"/>
    <lineage>
        <taxon>Eukaryota</taxon>
        <taxon>Metazoa</taxon>
        <taxon>Chordata</taxon>
        <taxon>Craniata</taxon>
        <taxon>Vertebrata</taxon>
        <taxon>Euteleostomi</taxon>
        <taxon>Mammalia</taxon>
        <taxon>Eutheria</taxon>
        <taxon>Euarchontoglires</taxon>
        <taxon>Primates</taxon>
        <taxon>Haplorrhini</taxon>
        <taxon>Catarrhini</taxon>
        <taxon>Hominidae</taxon>
        <taxon>Pongo</taxon>
    </lineage>
</organism>
<dbReference type="FunFam" id="1.10.10.60:FF:000081">
    <property type="entry name" value="Empty spiracles homeobox 2"/>
    <property type="match status" value="1"/>
</dbReference>
<dbReference type="InterPro" id="IPR009057">
    <property type="entry name" value="Homeodomain-like_sf"/>
</dbReference>
<dbReference type="Gene3D" id="1.10.10.60">
    <property type="entry name" value="Homeodomain-like"/>
    <property type="match status" value="1"/>
</dbReference>
<dbReference type="Proteomes" id="UP000001595">
    <property type="component" value="Chromosome 10"/>
</dbReference>
<feature type="region of interest" description="Disordered" evidence="8">
    <location>
        <begin position="1"/>
        <end position="110"/>
    </location>
</feature>
<evidence type="ECO:0000256" key="6">
    <source>
        <dbReference type="PROSITE-ProRule" id="PRU00108"/>
    </source>
</evidence>